<dbReference type="GO" id="GO:0000155">
    <property type="term" value="F:phosphorelay sensor kinase activity"/>
    <property type="evidence" value="ECO:0007669"/>
    <property type="project" value="InterPro"/>
</dbReference>
<dbReference type="GO" id="GO:0046983">
    <property type="term" value="F:protein dimerization activity"/>
    <property type="evidence" value="ECO:0007669"/>
    <property type="project" value="InterPro"/>
</dbReference>
<dbReference type="PANTHER" id="PTHR24421">
    <property type="entry name" value="NITRATE/NITRITE SENSOR PROTEIN NARX-RELATED"/>
    <property type="match status" value="1"/>
</dbReference>
<evidence type="ECO:0000256" key="4">
    <source>
        <dbReference type="SAM" id="MobiDB-lite"/>
    </source>
</evidence>
<keyword evidence="2 6" id="KW-0418">Kinase</keyword>
<dbReference type="CDD" id="cd16917">
    <property type="entry name" value="HATPase_UhpB-NarQ-NarX-like"/>
    <property type="match status" value="1"/>
</dbReference>
<comment type="caution">
    <text evidence="6">The sequence shown here is derived from an EMBL/GenBank/DDBJ whole genome shotgun (WGS) entry which is preliminary data.</text>
</comment>
<evidence type="ECO:0000259" key="5">
    <source>
        <dbReference type="PROSITE" id="PS50109"/>
    </source>
</evidence>
<keyword evidence="7" id="KW-1185">Reference proteome</keyword>
<dbReference type="Pfam" id="PF07730">
    <property type="entry name" value="HisKA_3"/>
    <property type="match status" value="1"/>
</dbReference>
<dbReference type="InterPro" id="IPR029016">
    <property type="entry name" value="GAF-like_dom_sf"/>
</dbReference>
<dbReference type="InterPro" id="IPR036890">
    <property type="entry name" value="HATPase_C_sf"/>
</dbReference>
<dbReference type="Pfam" id="PF02518">
    <property type="entry name" value="HATPase_c"/>
    <property type="match status" value="1"/>
</dbReference>
<dbReference type="PROSITE" id="PS50109">
    <property type="entry name" value="HIS_KIN"/>
    <property type="match status" value="1"/>
</dbReference>
<evidence type="ECO:0000313" key="6">
    <source>
        <dbReference type="EMBL" id="TLS47609.1"/>
    </source>
</evidence>
<evidence type="ECO:0000256" key="1">
    <source>
        <dbReference type="ARBA" id="ARBA00022679"/>
    </source>
</evidence>
<dbReference type="PANTHER" id="PTHR24421:SF58">
    <property type="entry name" value="SIGNAL TRANSDUCTION HISTIDINE-PROTEIN KINASE_PHOSPHATASE UHPB"/>
    <property type="match status" value="1"/>
</dbReference>
<dbReference type="Pfam" id="PF13185">
    <property type="entry name" value="GAF_2"/>
    <property type="match status" value="1"/>
</dbReference>
<dbReference type="InterPro" id="IPR011712">
    <property type="entry name" value="Sig_transdc_His_kin_sub3_dim/P"/>
</dbReference>
<feature type="compositionally biased region" description="Basic and acidic residues" evidence="4">
    <location>
        <begin position="471"/>
        <end position="484"/>
    </location>
</feature>
<protein>
    <submittedName>
        <fullName evidence="6">GAF domain-containing sensor histidine kinase</fullName>
    </submittedName>
</protein>
<dbReference type="AlphaFoldDB" id="A0A5R9FY08"/>
<dbReference type="SMART" id="SM00387">
    <property type="entry name" value="HATPase_c"/>
    <property type="match status" value="1"/>
</dbReference>
<sequence length="569" mass="60948">MSGSPLVGWDDVAAVAPDGLAVLDDAGRFLRLNPAAVVLCGAGDEAELLGAPSPFALVEGAAASQVGLLEEQPDEQVAHWVPAAGTRREFAYRARRLPADPKFTVVSFRDVTAAWHRQRRIAAIARTSIAPASKGSLGSTLDAVARQIVRTDGLAGVQILILDGTGRELRLMGSAGLRHWDAFLDRLLECRDRGARLCMLDTLKERKPIVVPHRWAQIRTDPAWEPLHGYLGELNWDSFVSVPLMARGRAEGVLNAYFAPGQEIGSRTLEFLAAMAEQAALAVDYATLLQREREGARRNERQRLARDLHDSIVQQVFSIGMQANAVGVLGARGGPVPAQTVRKFADEVGALSQTVLADLRAMVHELRPSSSTRLGLEDAVSALVKSTANRTGIVIRLLCEEEEELEAVEPELAEDMYRIVAEAIHNVVKHAEATTVAIRLGVRDHTLTARVHDDGRGLPEGGGPGAVPEAVRPEDVPEADRPEGVPEGGGAAGAAWDHGYGLTTMRERAERWGGTMRIRSGAKNGTTVSVVIPLPVRVPESAPVDSDGSRSDPGAVPLHETPNPARSGS</sequence>
<dbReference type="Gene3D" id="3.30.450.40">
    <property type="match status" value="1"/>
</dbReference>
<evidence type="ECO:0000256" key="3">
    <source>
        <dbReference type="ARBA" id="ARBA00023012"/>
    </source>
</evidence>
<dbReference type="RefSeq" id="WP_138043607.1">
    <property type="nucleotide sequence ID" value="NZ_VBZC01000003.1"/>
</dbReference>
<dbReference type="InterPro" id="IPR005467">
    <property type="entry name" value="His_kinase_dom"/>
</dbReference>
<dbReference type="InterPro" id="IPR003594">
    <property type="entry name" value="HATPase_dom"/>
</dbReference>
<dbReference type="Proteomes" id="UP000305906">
    <property type="component" value="Unassembled WGS sequence"/>
</dbReference>
<proteinExistence type="predicted"/>
<feature type="region of interest" description="Disordered" evidence="4">
    <location>
        <begin position="452"/>
        <end position="497"/>
    </location>
</feature>
<organism evidence="6 7">
    <name type="scientific">Streptomyces montanus</name>
    <dbReference type="NCBI Taxonomy" id="2580423"/>
    <lineage>
        <taxon>Bacteria</taxon>
        <taxon>Bacillati</taxon>
        <taxon>Actinomycetota</taxon>
        <taxon>Actinomycetes</taxon>
        <taxon>Kitasatosporales</taxon>
        <taxon>Streptomycetaceae</taxon>
        <taxon>Streptomyces</taxon>
    </lineage>
</organism>
<dbReference type="Gene3D" id="3.30.450.20">
    <property type="entry name" value="PAS domain"/>
    <property type="match status" value="1"/>
</dbReference>
<dbReference type="SUPFAM" id="SSF55874">
    <property type="entry name" value="ATPase domain of HSP90 chaperone/DNA topoisomerase II/histidine kinase"/>
    <property type="match status" value="1"/>
</dbReference>
<dbReference type="InterPro" id="IPR050482">
    <property type="entry name" value="Sensor_HK_TwoCompSys"/>
</dbReference>
<dbReference type="GO" id="GO:0016020">
    <property type="term" value="C:membrane"/>
    <property type="evidence" value="ECO:0007669"/>
    <property type="project" value="InterPro"/>
</dbReference>
<feature type="region of interest" description="Disordered" evidence="4">
    <location>
        <begin position="536"/>
        <end position="569"/>
    </location>
</feature>
<dbReference type="SUPFAM" id="SSF55781">
    <property type="entry name" value="GAF domain-like"/>
    <property type="match status" value="1"/>
</dbReference>
<keyword evidence="3" id="KW-0902">Two-component regulatory system</keyword>
<feature type="domain" description="Histidine kinase" evidence="5">
    <location>
        <begin position="416"/>
        <end position="536"/>
    </location>
</feature>
<dbReference type="Gene3D" id="1.20.5.1930">
    <property type="match status" value="1"/>
</dbReference>
<evidence type="ECO:0000313" key="7">
    <source>
        <dbReference type="Proteomes" id="UP000305906"/>
    </source>
</evidence>
<name>A0A5R9FY08_9ACTN</name>
<dbReference type="EMBL" id="VBZC01000003">
    <property type="protein sequence ID" value="TLS47609.1"/>
    <property type="molecule type" value="Genomic_DNA"/>
</dbReference>
<reference evidence="6 7" key="1">
    <citation type="submission" date="2019-05" db="EMBL/GenBank/DDBJ databases">
        <title>Streptomyces sp. NEAU-C151, a novel actinomycete isolated from soil.</title>
        <authorList>
            <person name="Han L."/>
            <person name="Jiang H."/>
        </authorList>
    </citation>
    <scope>NUCLEOTIDE SEQUENCE [LARGE SCALE GENOMIC DNA]</scope>
    <source>
        <strain evidence="6 7">NEAU-C151</strain>
    </source>
</reference>
<dbReference type="InterPro" id="IPR003018">
    <property type="entry name" value="GAF"/>
</dbReference>
<evidence type="ECO:0000256" key="2">
    <source>
        <dbReference type="ARBA" id="ARBA00022777"/>
    </source>
</evidence>
<keyword evidence="1" id="KW-0808">Transferase</keyword>
<dbReference type="Gene3D" id="3.30.565.10">
    <property type="entry name" value="Histidine kinase-like ATPase, C-terminal domain"/>
    <property type="match status" value="1"/>
</dbReference>
<gene>
    <name evidence="6" type="ORF">FE633_03730</name>
</gene>
<accession>A0A5R9FY08</accession>